<dbReference type="Proteomes" id="UP001311915">
    <property type="component" value="Unassembled WGS sequence"/>
</dbReference>
<dbReference type="Gene3D" id="3.60.10.10">
    <property type="entry name" value="Endonuclease/exonuclease/phosphatase"/>
    <property type="match status" value="1"/>
</dbReference>
<evidence type="ECO:0000313" key="2">
    <source>
        <dbReference type="Proteomes" id="UP001311915"/>
    </source>
</evidence>
<protein>
    <recommendedName>
        <fullName evidence="3">Endonuclease/exonuclease/phosphatase domain-containing protein</fullName>
    </recommendedName>
</protein>
<reference evidence="1 2" key="1">
    <citation type="submission" date="2023-10" db="EMBL/GenBank/DDBJ databases">
        <title>Genome-Wide Identification Analysis in wild type Solanum Pinnatisectum Reveals Some Genes Defensing Phytophthora Infestans.</title>
        <authorList>
            <person name="Sun C."/>
        </authorList>
    </citation>
    <scope>NUCLEOTIDE SEQUENCE [LARGE SCALE GENOMIC DNA]</scope>
    <source>
        <strain evidence="1">LQN</strain>
        <tissue evidence="1">Leaf</tissue>
    </source>
</reference>
<sequence>MNNHNIQNPQLQRVQNHYPQTYSYDPYQFPQMMELPTYIPRHPAFLNLTNPLTPFDQNYSTQNSHLLAIFPHAERLRNNLIRLAGIQLELTQEPTTLEFYHILHYPTSLLNLNLQHLSLIFLLNSFVENATTEVPMVNLEMSLNPGGSSNTQEAISMKILMWNCRGAHNANFMNNLRALLEWNNPCVLALTETRMEDHDRILQSLDFTDVIQVAATRYSGGGGGGLHFFGIA</sequence>
<proteinExistence type="predicted"/>
<evidence type="ECO:0000313" key="1">
    <source>
        <dbReference type="EMBL" id="KAK4733561.1"/>
    </source>
</evidence>
<accession>A0AAV9M6X5</accession>
<dbReference type="PANTHER" id="PTHR35218:SF7">
    <property type="entry name" value="ENDONUCLEASE_EXONUCLEASE_PHOSPHATASE"/>
    <property type="match status" value="1"/>
</dbReference>
<evidence type="ECO:0008006" key="3">
    <source>
        <dbReference type="Google" id="ProtNLM"/>
    </source>
</evidence>
<dbReference type="AlphaFoldDB" id="A0AAV9M6X5"/>
<dbReference type="InterPro" id="IPR036691">
    <property type="entry name" value="Endo/exonu/phosph_ase_sf"/>
</dbReference>
<dbReference type="EMBL" id="JAWPEI010000002">
    <property type="protein sequence ID" value="KAK4733561.1"/>
    <property type="molecule type" value="Genomic_DNA"/>
</dbReference>
<dbReference type="PANTHER" id="PTHR35218">
    <property type="entry name" value="RNASE H DOMAIN-CONTAINING PROTEIN"/>
    <property type="match status" value="1"/>
</dbReference>
<comment type="caution">
    <text evidence="1">The sequence shown here is derived from an EMBL/GenBank/DDBJ whole genome shotgun (WGS) entry which is preliminary data.</text>
</comment>
<name>A0AAV9M6X5_9SOLN</name>
<gene>
    <name evidence="1" type="ORF">R3W88_007822</name>
</gene>
<organism evidence="1 2">
    <name type="scientific">Solanum pinnatisectum</name>
    <name type="common">tansyleaf nightshade</name>
    <dbReference type="NCBI Taxonomy" id="50273"/>
    <lineage>
        <taxon>Eukaryota</taxon>
        <taxon>Viridiplantae</taxon>
        <taxon>Streptophyta</taxon>
        <taxon>Embryophyta</taxon>
        <taxon>Tracheophyta</taxon>
        <taxon>Spermatophyta</taxon>
        <taxon>Magnoliopsida</taxon>
        <taxon>eudicotyledons</taxon>
        <taxon>Gunneridae</taxon>
        <taxon>Pentapetalae</taxon>
        <taxon>asterids</taxon>
        <taxon>lamiids</taxon>
        <taxon>Solanales</taxon>
        <taxon>Solanaceae</taxon>
        <taxon>Solanoideae</taxon>
        <taxon>Solaneae</taxon>
        <taxon>Solanum</taxon>
    </lineage>
</organism>
<dbReference type="SUPFAM" id="SSF56219">
    <property type="entry name" value="DNase I-like"/>
    <property type="match status" value="1"/>
</dbReference>
<keyword evidence="2" id="KW-1185">Reference proteome</keyword>